<evidence type="ECO:0000256" key="7">
    <source>
        <dbReference type="PROSITE-ProRule" id="PRU00035"/>
    </source>
</evidence>
<dbReference type="GO" id="GO:0017025">
    <property type="term" value="F:TBP-class protein binding"/>
    <property type="evidence" value="ECO:0007669"/>
    <property type="project" value="InterPro"/>
</dbReference>
<evidence type="ECO:0000256" key="3">
    <source>
        <dbReference type="ARBA" id="ARBA00023015"/>
    </source>
</evidence>
<feature type="compositionally biased region" description="Basic and acidic residues" evidence="9">
    <location>
        <begin position="235"/>
        <end position="250"/>
    </location>
</feature>
<feature type="domain" description="Bromo" evidence="10">
    <location>
        <begin position="1620"/>
        <end position="1690"/>
    </location>
</feature>
<keyword evidence="6" id="KW-0539">Nucleus</keyword>
<dbReference type="InterPro" id="IPR022591">
    <property type="entry name" value="TAF1_HAT_dom"/>
</dbReference>
<dbReference type="Gene3D" id="1.20.920.10">
    <property type="entry name" value="Bromodomain-like"/>
    <property type="match status" value="2"/>
</dbReference>
<feature type="region of interest" description="Disordered" evidence="9">
    <location>
        <begin position="498"/>
        <end position="569"/>
    </location>
</feature>
<dbReference type="PRINTS" id="PR00503">
    <property type="entry name" value="BROMODOMAIN"/>
</dbReference>
<feature type="compositionally biased region" description="Polar residues" evidence="9">
    <location>
        <begin position="1169"/>
        <end position="1180"/>
    </location>
</feature>
<comment type="similarity">
    <text evidence="2">Belongs to the TAF1 family.</text>
</comment>
<dbReference type="GO" id="GO:0016251">
    <property type="term" value="F:RNA polymerase II general transcription initiation factor activity"/>
    <property type="evidence" value="ECO:0007669"/>
    <property type="project" value="InterPro"/>
</dbReference>
<evidence type="ECO:0000256" key="5">
    <source>
        <dbReference type="ARBA" id="ARBA00023163"/>
    </source>
</evidence>
<feature type="compositionally biased region" description="Basic and acidic residues" evidence="9">
    <location>
        <begin position="498"/>
        <end position="510"/>
    </location>
</feature>
<dbReference type="GO" id="GO:0004402">
    <property type="term" value="F:histone acetyltransferase activity"/>
    <property type="evidence" value="ECO:0007669"/>
    <property type="project" value="InterPro"/>
</dbReference>
<dbReference type="GO" id="GO:0005669">
    <property type="term" value="C:transcription factor TFIID complex"/>
    <property type="evidence" value="ECO:0007669"/>
    <property type="project" value="InterPro"/>
</dbReference>
<feature type="region of interest" description="Disordered" evidence="9">
    <location>
        <begin position="1132"/>
        <end position="1183"/>
    </location>
</feature>
<keyword evidence="8" id="KW-0175">Coiled coil</keyword>
<feature type="region of interest" description="Disordered" evidence="9">
    <location>
        <begin position="1079"/>
        <end position="1099"/>
    </location>
</feature>
<organism evidence="12 13">
    <name type="scientific">Toxocara canis</name>
    <name type="common">Canine roundworm</name>
    <dbReference type="NCBI Taxonomy" id="6265"/>
    <lineage>
        <taxon>Eukaryota</taxon>
        <taxon>Metazoa</taxon>
        <taxon>Ecdysozoa</taxon>
        <taxon>Nematoda</taxon>
        <taxon>Chromadorea</taxon>
        <taxon>Rhabditida</taxon>
        <taxon>Spirurina</taxon>
        <taxon>Ascaridomorpha</taxon>
        <taxon>Ascaridoidea</taxon>
        <taxon>Toxocaridae</taxon>
        <taxon>Toxocara</taxon>
    </lineage>
</organism>
<evidence type="ECO:0000313" key="13">
    <source>
        <dbReference type="WBParaSite" id="TCNE_0000629701-mRNA-1"/>
    </source>
</evidence>
<evidence type="ECO:0000313" key="11">
    <source>
        <dbReference type="EMBL" id="VDM37606.1"/>
    </source>
</evidence>
<dbReference type="SMART" id="SM00297">
    <property type="entry name" value="BROMO"/>
    <property type="match status" value="2"/>
</dbReference>
<feature type="region of interest" description="Disordered" evidence="9">
    <location>
        <begin position="1"/>
        <end position="73"/>
    </location>
</feature>
<feature type="region of interest" description="Disordered" evidence="9">
    <location>
        <begin position="1824"/>
        <end position="1864"/>
    </location>
</feature>
<dbReference type="PANTHER" id="PTHR13900">
    <property type="entry name" value="TRANSCRIPTION INITIATION FACTOR TFIID"/>
    <property type="match status" value="1"/>
</dbReference>
<evidence type="ECO:0000256" key="4">
    <source>
        <dbReference type="ARBA" id="ARBA00023117"/>
    </source>
</evidence>
<protein>
    <submittedName>
        <fullName evidence="13">DUF3591 domain-containing protein</fullName>
    </submittedName>
</protein>
<reference evidence="11 12" key="2">
    <citation type="submission" date="2018-11" db="EMBL/GenBank/DDBJ databases">
        <authorList>
            <consortium name="Pathogen Informatics"/>
        </authorList>
    </citation>
    <scope>NUCLEOTIDE SEQUENCE [LARGE SCALE GENOMIC DNA]</scope>
</reference>
<evidence type="ECO:0000313" key="12">
    <source>
        <dbReference type="Proteomes" id="UP000050794"/>
    </source>
</evidence>
<feature type="compositionally biased region" description="Acidic residues" evidence="9">
    <location>
        <begin position="39"/>
        <end position="64"/>
    </location>
</feature>
<comment type="subcellular location">
    <subcellularLocation>
        <location evidence="1">Nucleus</location>
    </subcellularLocation>
</comment>
<accession>A0A183UCS7</accession>
<dbReference type="InterPro" id="IPR040240">
    <property type="entry name" value="TAF1"/>
</dbReference>
<dbReference type="GO" id="GO:0051123">
    <property type="term" value="P:RNA polymerase II preinitiation complex assembly"/>
    <property type="evidence" value="ECO:0007669"/>
    <property type="project" value="TreeGrafter"/>
</dbReference>
<dbReference type="InterPro" id="IPR036427">
    <property type="entry name" value="Bromodomain-like_sf"/>
</dbReference>
<reference evidence="13" key="1">
    <citation type="submission" date="2016-06" db="UniProtKB">
        <authorList>
            <consortium name="WormBaseParasite"/>
        </authorList>
    </citation>
    <scope>IDENTIFICATION</scope>
</reference>
<dbReference type="InterPro" id="IPR018359">
    <property type="entry name" value="Bromodomain_CS"/>
</dbReference>
<dbReference type="Proteomes" id="UP000050794">
    <property type="component" value="Unassembled WGS sequence"/>
</dbReference>
<dbReference type="FunFam" id="1.20.920.10:FF:000066">
    <property type="entry name" value="Transcription initiation factor TFIID subunit 1"/>
    <property type="match status" value="1"/>
</dbReference>
<name>A0A183UCS7_TOXCA</name>
<evidence type="ECO:0000256" key="9">
    <source>
        <dbReference type="SAM" id="MobiDB-lite"/>
    </source>
</evidence>
<keyword evidence="3" id="KW-0805">Transcription regulation</keyword>
<dbReference type="EMBL" id="UYWY01019469">
    <property type="protein sequence ID" value="VDM37606.1"/>
    <property type="molecule type" value="Genomic_DNA"/>
</dbReference>
<feature type="domain" description="Bromo" evidence="10">
    <location>
        <begin position="1498"/>
        <end position="1568"/>
    </location>
</feature>
<feature type="region of interest" description="Disordered" evidence="9">
    <location>
        <begin position="1388"/>
        <end position="1410"/>
    </location>
</feature>
<keyword evidence="5" id="KW-0804">Transcription</keyword>
<feature type="compositionally biased region" description="Polar residues" evidence="9">
    <location>
        <begin position="1824"/>
        <end position="1833"/>
    </location>
</feature>
<gene>
    <name evidence="11" type="ORF">TCNE_LOCUS6297</name>
</gene>
<proteinExistence type="inferred from homology"/>
<dbReference type="Pfam" id="PF15288">
    <property type="entry name" value="zf-CCHC_6"/>
    <property type="match status" value="1"/>
</dbReference>
<dbReference type="CDD" id="cd05511">
    <property type="entry name" value="Bromo_TFIID"/>
    <property type="match status" value="2"/>
</dbReference>
<dbReference type="Pfam" id="PF00439">
    <property type="entry name" value="Bromodomain"/>
    <property type="match status" value="2"/>
</dbReference>
<keyword evidence="4 7" id="KW-0103">Bromodomain</keyword>
<feature type="compositionally biased region" description="Basic and acidic residues" evidence="9">
    <location>
        <begin position="218"/>
        <end position="227"/>
    </location>
</feature>
<dbReference type="PROSITE" id="PS00633">
    <property type="entry name" value="BROMODOMAIN_1"/>
    <property type="match status" value="1"/>
</dbReference>
<feature type="compositionally biased region" description="Basic and acidic residues" evidence="9">
    <location>
        <begin position="26"/>
        <end position="38"/>
    </location>
</feature>
<evidence type="ECO:0000256" key="8">
    <source>
        <dbReference type="SAM" id="Coils"/>
    </source>
</evidence>
<dbReference type="SUPFAM" id="SSF47370">
    <property type="entry name" value="Bromodomain"/>
    <property type="match status" value="2"/>
</dbReference>
<feature type="coiled-coil region" evidence="8">
    <location>
        <begin position="1699"/>
        <end position="1772"/>
    </location>
</feature>
<sequence>MEEADYSSPSEAATSPMRSLEANDESPQREEMRERVDSEDAPVNDAESEGEQSEGEGSASEDDYFSTHPSAINEPWYIRHPELVEAAAEDADDEADELNDSDYEPVVDGNISRYAEISLNDYFFDAERNVFFLERFKGPPFVPPSQRDDAPLASILQNPELDKIDPRRFFPEYSQDGILRFSRIFGSNIKSASRTKIWWPLKNFRGGVSFLNRLSPTADDKKDKDEGTGGVEGTSEEKAGEDKEERKREELEDLELEIGPPPPPEECQVSDEVLLMRPSNLKAVGKEHSGDADDDNVPPWRYGPARIWYDRMNVPANPTHFDYGFKLKREKKPHAKSTIKEEKVEDESEKGLASCDPFPPETFLLVNLVRWEDDIIIDGEQARAQVLKRLASGRQPEYGWVPTQQTRSYESFMAALKSNAFEQMFAKPGTVVPTRAITDLDFPKEPTPSHSIFPMDNYELINTRWEDDIIWDSENMDHIPEPHVLTLDYHDDPKIFGMPEDKAPEEKPPDGEGVAQPKPFDRKEHQFTKKSKMILGQVQQRQKQEEDEQMESSVAQLTDKDPFNLSNDEYYLPKNTGRTVSSISSGSLIQHSIPAQNIHRTFFPTHLNPFKLRHYHRLPLPKRILRTTGTRYVPVKTLTKLIKEKEELREKQKAAEGGGEIFFMREVEDLSGKDGTLLLMEYSEEHPPLLNQPGMASKIRNYYKRKVGKEADPEYEFGETAFTHTSPFLGSLAPGQSLQSLENNLYRAPIYRHEPARTDFLLIRTKQGFFIRRCPTLFLVGQECPLYEVPSPNSKRATVFVRDFLLAYIYRLFWASDQIPRRLKMEDIKAAFPHYAESSVRKRLKQCSDFKRLGQGPDQNYWVLRSDFRLPSKEEVLAMVTPEMCCAQYSMLAAEQRLKDAGYGEKYFFTPENEDDSDDQVTIEDEIKCAPWNTTRAYISSMKGKCLLDQTGIADPTGCGEGFSYVRVSAKPQKAKEEVPNVPKRLVTGTNADLRKLPLKEAKEICRDYGVREEEINSLSRWEIIDVIRTLSTQAAKARSDFSGMARFARGNIRFNFADMQEKYKKFCQRIFDLQNQTLSNPDQLSTDEGSSGEDSDNEELATKLESMLAANKGKKGLSAVERKKLEFEQEEKERKALQKMLSGDVSAGTSTPKPEKEQGKESQKESSVVTEDSNHTMLSGNGPRKLKIYRTFKGPDGIESTRVEVITRPQLIEAYVRIRTTRDNTFIQVYAQMDEQYKEERRKEKRRLQDQLRRIRRNELKAKLHGVPIGQPINKAKPAAEKKPVVIKPNLLKMRCSACHGTGHMKTNKNCPLYGKDSSKAPTKTVGDIHPVALTDEQLEKMAVPSGELIAVEGTKLKISRKLYAHTEMIKKNAVRLHIPRELIAGEKKGKEEDEMSTATGGEPEEGMVHGDDDVDTDDDHQVGEVASNSTSQTDLFISFTKLGKSRTSVSTSSSRRRSTVDMDDYLYGPQKSVQRRRADPRVSMSIQLNEIFGELRALPGTEHLMFPVNAKKVPDYYTIIKNPMDMQAIKKKISENKYELRRQFLADIKQMLDNSRVYNGDNHVITETARKVFEVASVRLMEREPKLIALEKAINPLLDDNDIIGFSFILNEIIQECKNLPKSVAFHTKVDAKKVPLYYKKIERPMDLGTMEQNIKEHRYTTVEAFRKDILQIKINSELYNGPPETSQYTTKAIEICELAERMLEARKEQLSELEANIQATLNESAEVESVAASSAMDEGEMLSPAAKFANIKEEDIEDEEDEIVDHLQDDLALSGDEDEMDDEDHELGKHVMLLFIVAGSNWDPTGEMSLSGYDAENDLLQSQMHTSGQLNADLALSDSDEDDDDQFISAKRPKLEDLTTL</sequence>
<feature type="region of interest" description="Disordered" evidence="9">
    <location>
        <begin position="215"/>
        <end position="265"/>
    </location>
</feature>
<evidence type="ECO:0000256" key="1">
    <source>
        <dbReference type="ARBA" id="ARBA00004123"/>
    </source>
</evidence>
<feature type="compositionally biased region" description="Basic and acidic residues" evidence="9">
    <location>
        <begin position="1154"/>
        <end position="1165"/>
    </location>
</feature>
<evidence type="ECO:0000256" key="6">
    <source>
        <dbReference type="ARBA" id="ARBA00023242"/>
    </source>
</evidence>
<keyword evidence="12" id="KW-1185">Reference proteome</keyword>
<feature type="region of interest" description="Disordered" evidence="9">
    <location>
        <begin position="332"/>
        <end position="353"/>
    </location>
</feature>
<dbReference type="PANTHER" id="PTHR13900:SF0">
    <property type="entry name" value="TRANSCRIPTION INITIATION FACTOR TFIID SUBUNIT 1"/>
    <property type="match status" value="1"/>
</dbReference>
<dbReference type="Pfam" id="PF12157">
    <property type="entry name" value="DUF3591"/>
    <property type="match status" value="1"/>
</dbReference>
<dbReference type="PROSITE" id="PS50014">
    <property type="entry name" value="BROMODOMAIN_2"/>
    <property type="match status" value="2"/>
</dbReference>
<evidence type="ECO:0000259" key="10">
    <source>
        <dbReference type="PROSITE" id="PS50014"/>
    </source>
</evidence>
<evidence type="ECO:0000256" key="2">
    <source>
        <dbReference type="ARBA" id="ARBA00009064"/>
    </source>
</evidence>
<dbReference type="WBParaSite" id="TCNE_0000629701-mRNA-1">
    <property type="protein sequence ID" value="TCNE_0000629701-mRNA-1"/>
    <property type="gene ID" value="TCNE_0000629701"/>
</dbReference>
<feature type="compositionally biased region" description="Polar residues" evidence="9">
    <location>
        <begin position="7"/>
        <end position="17"/>
    </location>
</feature>
<dbReference type="InterPro" id="IPR041670">
    <property type="entry name" value="Znf-CCHC_6"/>
</dbReference>
<dbReference type="InterPro" id="IPR001487">
    <property type="entry name" value="Bromodomain"/>
</dbReference>